<evidence type="ECO:0000313" key="1">
    <source>
        <dbReference type="EMBL" id="KAA8536263.1"/>
    </source>
</evidence>
<sequence>MLTSHELQGVFAGSSAVSACAEPEVGCVGIGCLGAVVAGFWLKLATAPIPFLAFGRLSIQSVPPYDAKMFGLCLPHSDLVSFPLVAIALLNLHFKIKTLQDILCQACINRHNHFCFYS</sequence>
<accession>A0A5J5AZ00</accession>
<dbReference type="EMBL" id="CM018039">
    <property type="protein sequence ID" value="KAA8536263.1"/>
    <property type="molecule type" value="Genomic_DNA"/>
</dbReference>
<gene>
    <name evidence="1" type="ORF">F0562_028741</name>
</gene>
<proteinExistence type="predicted"/>
<organism evidence="1 2">
    <name type="scientific">Nyssa sinensis</name>
    <dbReference type="NCBI Taxonomy" id="561372"/>
    <lineage>
        <taxon>Eukaryota</taxon>
        <taxon>Viridiplantae</taxon>
        <taxon>Streptophyta</taxon>
        <taxon>Embryophyta</taxon>
        <taxon>Tracheophyta</taxon>
        <taxon>Spermatophyta</taxon>
        <taxon>Magnoliopsida</taxon>
        <taxon>eudicotyledons</taxon>
        <taxon>Gunneridae</taxon>
        <taxon>Pentapetalae</taxon>
        <taxon>asterids</taxon>
        <taxon>Cornales</taxon>
        <taxon>Nyssaceae</taxon>
        <taxon>Nyssa</taxon>
    </lineage>
</organism>
<keyword evidence="2" id="KW-1185">Reference proteome</keyword>
<dbReference type="AlphaFoldDB" id="A0A5J5AZ00"/>
<protein>
    <submittedName>
        <fullName evidence="1">Uncharacterized protein</fullName>
    </submittedName>
</protein>
<dbReference type="Proteomes" id="UP000325577">
    <property type="component" value="Linkage Group LG16"/>
</dbReference>
<reference evidence="1 2" key="1">
    <citation type="submission" date="2019-09" db="EMBL/GenBank/DDBJ databases">
        <title>A chromosome-level genome assembly of the Chinese tupelo Nyssa sinensis.</title>
        <authorList>
            <person name="Yang X."/>
            <person name="Kang M."/>
            <person name="Yang Y."/>
            <person name="Xiong H."/>
            <person name="Wang M."/>
            <person name="Zhang Z."/>
            <person name="Wang Z."/>
            <person name="Wu H."/>
            <person name="Ma T."/>
            <person name="Liu J."/>
            <person name="Xi Z."/>
        </authorList>
    </citation>
    <scope>NUCLEOTIDE SEQUENCE [LARGE SCALE GENOMIC DNA]</scope>
    <source>
        <strain evidence="1">J267</strain>
        <tissue evidence="1">Leaf</tissue>
    </source>
</reference>
<name>A0A5J5AZ00_9ASTE</name>
<evidence type="ECO:0000313" key="2">
    <source>
        <dbReference type="Proteomes" id="UP000325577"/>
    </source>
</evidence>